<feature type="transmembrane region" description="Helical" evidence="1">
    <location>
        <begin position="86"/>
        <end position="111"/>
    </location>
</feature>
<evidence type="ECO:0000313" key="2">
    <source>
        <dbReference type="EMBL" id="GGM33326.1"/>
    </source>
</evidence>
<keyword evidence="1" id="KW-1133">Transmembrane helix</keyword>
<reference evidence="2" key="1">
    <citation type="journal article" date="2014" name="Int. J. Syst. Evol. Microbiol.">
        <title>Complete genome sequence of Corynebacterium casei LMG S-19264T (=DSM 44701T), isolated from a smear-ripened cheese.</title>
        <authorList>
            <consortium name="US DOE Joint Genome Institute (JGI-PGF)"/>
            <person name="Walter F."/>
            <person name="Albersmeier A."/>
            <person name="Kalinowski J."/>
            <person name="Ruckert C."/>
        </authorList>
    </citation>
    <scope>NUCLEOTIDE SEQUENCE</scope>
    <source>
        <strain evidence="2">JCM 19831</strain>
    </source>
</reference>
<keyword evidence="3" id="KW-1185">Reference proteome</keyword>
<comment type="caution">
    <text evidence="2">The sequence shown here is derived from an EMBL/GenBank/DDBJ whole genome shotgun (WGS) entry which is preliminary data.</text>
</comment>
<accession>A0A917TR83</accession>
<evidence type="ECO:0000313" key="3">
    <source>
        <dbReference type="Proteomes" id="UP000642070"/>
    </source>
</evidence>
<evidence type="ECO:0000256" key="1">
    <source>
        <dbReference type="SAM" id="Phobius"/>
    </source>
</evidence>
<protein>
    <submittedName>
        <fullName evidence="2">Uncharacterized protein</fullName>
    </submittedName>
</protein>
<dbReference type="EMBL" id="BMPI01000017">
    <property type="protein sequence ID" value="GGM33326.1"/>
    <property type="molecule type" value="Genomic_DNA"/>
</dbReference>
<organism evidence="2 3">
    <name type="scientific">Dactylosporangium sucinum</name>
    <dbReference type="NCBI Taxonomy" id="1424081"/>
    <lineage>
        <taxon>Bacteria</taxon>
        <taxon>Bacillati</taxon>
        <taxon>Actinomycetota</taxon>
        <taxon>Actinomycetes</taxon>
        <taxon>Micromonosporales</taxon>
        <taxon>Micromonosporaceae</taxon>
        <taxon>Dactylosporangium</taxon>
    </lineage>
</organism>
<keyword evidence="1" id="KW-0812">Transmembrane</keyword>
<dbReference type="Proteomes" id="UP000642070">
    <property type="component" value="Unassembled WGS sequence"/>
</dbReference>
<gene>
    <name evidence="2" type="ORF">GCM10007977_038450</name>
</gene>
<feature type="transmembrane region" description="Helical" evidence="1">
    <location>
        <begin position="54"/>
        <end position="79"/>
    </location>
</feature>
<proteinExistence type="predicted"/>
<keyword evidence="1" id="KW-0472">Membrane</keyword>
<reference evidence="2" key="2">
    <citation type="submission" date="2020-09" db="EMBL/GenBank/DDBJ databases">
        <authorList>
            <person name="Sun Q."/>
            <person name="Ohkuma M."/>
        </authorList>
    </citation>
    <scope>NUCLEOTIDE SEQUENCE</scope>
    <source>
        <strain evidence="2">JCM 19831</strain>
    </source>
</reference>
<dbReference type="AlphaFoldDB" id="A0A917TR83"/>
<sequence>MRISALSGASLLVLGLAGLAGALYYDQAHAAEWTTYAEHANAINGPAEALTAQVFTLIGAIAAGFGAVISGGSAILAAVGGRIGHWMLRVAAVLILVLLLLVAAALAVGALTGDEPAAIIDTPGWLLTAEIGALMVAVLGAGMTTVNLWRFTPAEDSAEEHYA</sequence>
<feature type="transmembrane region" description="Helical" evidence="1">
    <location>
        <begin position="131"/>
        <end position="149"/>
    </location>
</feature>
<dbReference type="RefSeq" id="WP_190251246.1">
    <property type="nucleotide sequence ID" value="NZ_BMPI01000017.1"/>
</dbReference>
<name>A0A917TR83_9ACTN</name>